<accession>A0A6B2M3Q2</accession>
<evidence type="ECO:0000313" key="3">
    <source>
        <dbReference type="Proteomes" id="UP000478417"/>
    </source>
</evidence>
<dbReference type="SUPFAM" id="SSF51735">
    <property type="entry name" value="NAD(P)-binding Rossmann-fold domains"/>
    <property type="match status" value="1"/>
</dbReference>
<gene>
    <name evidence="2" type="ORF">G0Q06_11330</name>
</gene>
<evidence type="ECO:0000259" key="1">
    <source>
        <dbReference type="Pfam" id="PF01370"/>
    </source>
</evidence>
<evidence type="ECO:0000313" key="2">
    <source>
        <dbReference type="EMBL" id="NDV63046.1"/>
    </source>
</evidence>
<organism evidence="2 3">
    <name type="scientific">Oceanipulchritudo coccoides</name>
    <dbReference type="NCBI Taxonomy" id="2706888"/>
    <lineage>
        <taxon>Bacteria</taxon>
        <taxon>Pseudomonadati</taxon>
        <taxon>Verrucomicrobiota</taxon>
        <taxon>Opitutia</taxon>
        <taxon>Puniceicoccales</taxon>
        <taxon>Oceanipulchritudinaceae</taxon>
        <taxon>Oceanipulchritudo</taxon>
    </lineage>
</organism>
<dbReference type="RefSeq" id="WP_163966008.1">
    <property type="nucleotide sequence ID" value="NZ_JAAGNX010000003.1"/>
</dbReference>
<dbReference type="InterPro" id="IPR001509">
    <property type="entry name" value="Epimerase_deHydtase"/>
</dbReference>
<dbReference type="AlphaFoldDB" id="A0A6B2M3Q2"/>
<dbReference type="Pfam" id="PF01370">
    <property type="entry name" value="Epimerase"/>
    <property type="match status" value="1"/>
</dbReference>
<dbReference type="Gene3D" id="3.40.50.720">
    <property type="entry name" value="NAD(P)-binding Rossmann-like Domain"/>
    <property type="match status" value="1"/>
</dbReference>
<proteinExistence type="predicted"/>
<reference evidence="2 3" key="1">
    <citation type="submission" date="2020-02" db="EMBL/GenBank/DDBJ databases">
        <title>Albibacoteraceae fam. nov., the first described family within the subdivision 4 Verrucomicrobia.</title>
        <authorList>
            <person name="Xi F."/>
        </authorList>
    </citation>
    <scope>NUCLEOTIDE SEQUENCE [LARGE SCALE GENOMIC DNA]</scope>
    <source>
        <strain evidence="2 3">CK1056</strain>
    </source>
</reference>
<keyword evidence="3" id="KW-1185">Reference proteome</keyword>
<sequence>MKIFFTGASSFTGFWFAKTLAEAGHEVTGTFTRAGLGEYKDLYHTRTELLLPLIKPVWNCRMGSEEMLEALGAQDYDLLCLHGAVVGNHKAPDFPVMDAVQQNTLNLDEVLKVAKRAGVKSVIHTSSYFEADTGKGTKPLEAFSPYALSKTLTWHIVRFACYQAKMPLGKFVVANPFGPYEKGGFTTYLAKSWLAGEVPVVKSPDYVRDNVPVELMALCYLEFSKRIQANPHANEKMDPGYFDEPQGQFAKRFSMQMHGRLESECSVRFASQEDFSEPKIRTNSIKATSIVSDWSEDLFWDGLAAYYRC</sequence>
<dbReference type="Proteomes" id="UP000478417">
    <property type="component" value="Unassembled WGS sequence"/>
</dbReference>
<comment type="caution">
    <text evidence="2">The sequence shown here is derived from an EMBL/GenBank/DDBJ whole genome shotgun (WGS) entry which is preliminary data.</text>
</comment>
<dbReference type="InterPro" id="IPR036291">
    <property type="entry name" value="NAD(P)-bd_dom_sf"/>
</dbReference>
<protein>
    <submittedName>
        <fullName evidence="2">NAD(P)-dependent oxidoreductase</fullName>
    </submittedName>
</protein>
<dbReference type="EMBL" id="JAAGNX010000003">
    <property type="protein sequence ID" value="NDV63046.1"/>
    <property type="molecule type" value="Genomic_DNA"/>
</dbReference>
<feature type="domain" description="NAD-dependent epimerase/dehydratase" evidence="1">
    <location>
        <begin position="4"/>
        <end position="221"/>
    </location>
</feature>
<name>A0A6B2M3Q2_9BACT</name>